<dbReference type="AlphaFoldDB" id="A0AA39AAS2"/>
<keyword evidence="3" id="KW-1185">Reference proteome</keyword>
<accession>A0AA39AAS2</accession>
<name>A0AA39AAS2_VITRO</name>
<keyword evidence="1" id="KW-0812">Transmembrane</keyword>
<gene>
    <name evidence="2" type="ORF">PVL29_005079</name>
</gene>
<keyword evidence="1" id="KW-0472">Membrane</keyword>
<evidence type="ECO:0000313" key="3">
    <source>
        <dbReference type="Proteomes" id="UP001168098"/>
    </source>
</evidence>
<evidence type="ECO:0000313" key="2">
    <source>
        <dbReference type="EMBL" id="KAJ9703602.1"/>
    </source>
</evidence>
<dbReference type="Proteomes" id="UP001168098">
    <property type="component" value="Unassembled WGS sequence"/>
</dbReference>
<organism evidence="2 3">
    <name type="scientific">Vitis rotundifolia</name>
    <name type="common">Muscadine grape</name>
    <dbReference type="NCBI Taxonomy" id="103349"/>
    <lineage>
        <taxon>Eukaryota</taxon>
        <taxon>Viridiplantae</taxon>
        <taxon>Streptophyta</taxon>
        <taxon>Embryophyta</taxon>
        <taxon>Tracheophyta</taxon>
        <taxon>Spermatophyta</taxon>
        <taxon>Magnoliopsida</taxon>
        <taxon>eudicotyledons</taxon>
        <taxon>Gunneridae</taxon>
        <taxon>Pentapetalae</taxon>
        <taxon>rosids</taxon>
        <taxon>Vitales</taxon>
        <taxon>Vitaceae</taxon>
        <taxon>Viteae</taxon>
        <taxon>Vitis</taxon>
    </lineage>
</organism>
<protein>
    <submittedName>
        <fullName evidence="2">Uncharacterized protein</fullName>
    </submittedName>
</protein>
<keyword evidence="1" id="KW-1133">Transmembrane helix</keyword>
<sequence>MAAFATRRYARKIGTVSGIRTALYKFKAFSVEGKSNSTSEIQFLAFFIFFFFAFWILQKI</sequence>
<dbReference type="EMBL" id="JARBHA010000004">
    <property type="protein sequence ID" value="KAJ9703602.1"/>
    <property type="molecule type" value="Genomic_DNA"/>
</dbReference>
<evidence type="ECO:0000256" key="1">
    <source>
        <dbReference type="SAM" id="Phobius"/>
    </source>
</evidence>
<feature type="transmembrane region" description="Helical" evidence="1">
    <location>
        <begin position="41"/>
        <end position="57"/>
    </location>
</feature>
<comment type="caution">
    <text evidence="2">The sequence shown here is derived from an EMBL/GenBank/DDBJ whole genome shotgun (WGS) entry which is preliminary data.</text>
</comment>
<reference evidence="2 3" key="1">
    <citation type="journal article" date="2023" name="BMC Biotechnol.">
        <title>Vitis rotundifolia cv Carlos genome sequencing.</title>
        <authorList>
            <person name="Huff M."/>
            <person name="Hulse-Kemp A."/>
            <person name="Scheffler B."/>
            <person name="Youngblood R."/>
            <person name="Simpson S."/>
            <person name="Babiker E."/>
            <person name="Staton M."/>
        </authorList>
    </citation>
    <scope>NUCLEOTIDE SEQUENCE [LARGE SCALE GENOMIC DNA]</scope>
    <source>
        <tissue evidence="2">Leaf</tissue>
    </source>
</reference>
<proteinExistence type="predicted"/>